<dbReference type="PANTHER" id="PTHR24177">
    <property type="entry name" value="CASKIN"/>
    <property type="match status" value="1"/>
</dbReference>
<keyword evidence="1" id="KW-1133">Transmembrane helix</keyword>
<organism evidence="3 4">
    <name type="scientific">Xanthoceras sorbifolium</name>
    <dbReference type="NCBI Taxonomy" id="99658"/>
    <lineage>
        <taxon>Eukaryota</taxon>
        <taxon>Viridiplantae</taxon>
        <taxon>Streptophyta</taxon>
        <taxon>Embryophyta</taxon>
        <taxon>Tracheophyta</taxon>
        <taxon>Spermatophyta</taxon>
        <taxon>Magnoliopsida</taxon>
        <taxon>eudicotyledons</taxon>
        <taxon>Gunneridae</taxon>
        <taxon>Pentapetalae</taxon>
        <taxon>rosids</taxon>
        <taxon>malvids</taxon>
        <taxon>Sapindales</taxon>
        <taxon>Sapindaceae</taxon>
        <taxon>Xanthoceroideae</taxon>
        <taxon>Xanthoceras</taxon>
    </lineage>
</organism>
<feature type="transmembrane region" description="Helical" evidence="1">
    <location>
        <begin position="478"/>
        <end position="496"/>
    </location>
</feature>
<comment type="caution">
    <text evidence="3">The sequence shown here is derived from an EMBL/GenBank/DDBJ whole genome shotgun (WGS) entry which is preliminary data.</text>
</comment>
<dbReference type="InterPro" id="IPR036770">
    <property type="entry name" value="Ankyrin_rpt-contain_sf"/>
</dbReference>
<evidence type="ECO:0000259" key="2">
    <source>
        <dbReference type="Pfam" id="PF13962"/>
    </source>
</evidence>
<feature type="transmembrane region" description="Helical" evidence="1">
    <location>
        <begin position="591"/>
        <end position="616"/>
    </location>
</feature>
<evidence type="ECO:0000256" key="1">
    <source>
        <dbReference type="SAM" id="Phobius"/>
    </source>
</evidence>
<dbReference type="Proteomes" id="UP000827721">
    <property type="component" value="Unassembled WGS sequence"/>
</dbReference>
<feature type="transmembrane region" description="Helical" evidence="1">
    <location>
        <begin position="516"/>
        <end position="540"/>
    </location>
</feature>
<keyword evidence="1" id="KW-0472">Membrane</keyword>
<dbReference type="InterPro" id="IPR002110">
    <property type="entry name" value="Ankyrin_rpt"/>
</dbReference>
<feature type="transmembrane region" description="Helical" evidence="1">
    <location>
        <begin position="561"/>
        <end position="585"/>
    </location>
</feature>
<dbReference type="SUPFAM" id="SSF48403">
    <property type="entry name" value="Ankyrin repeat"/>
    <property type="match status" value="1"/>
</dbReference>
<dbReference type="Pfam" id="PF13962">
    <property type="entry name" value="PGG"/>
    <property type="match status" value="1"/>
</dbReference>
<name>A0ABQ8HYH0_9ROSI</name>
<dbReference type="EMBL" id="JAFEMO010000006">
    <property type="protein sequence ID" value="KAH7569417.1"/>
    <property type="molecule type" value="Genomic_DNA"/>
</dbReference>
<feature type="domain" description="PGG" evidence="2">
    <location>
        <begin position="468"/>
        <end position="580"/>
    </location>
</feature>
<evidence type="ECO:0000313" key="3">
    <source>
        <dbReference type="EMBL" id="KAH7569417.1"/>
    </source>
</evidence>
<gene>
    <name evidence="3" type="ORF">JRO89_XS06G0157800</name>
</gene>
<keyword evidence="4" id="KW-1185">Reference proteome</keyword>
<dbReference type="Gene3D" id="1.25.40.20">
    <property type="entry name" value="Ankyrin repeat-containing domain"/>
    <property type="match status" value="2"/>
</dbReference>
<accession>A0ABQ8HYH0</accession>
<dbReference type="PANTHER" id="PTHR24177:SF215">
    <property type="entry name" value="PGG DOMAIN-CONTAINING PROTEIN"/>
    <property type="match status" value="1"/>
</dbReference>
<proteinExistence type="predicted"/>
<reference evidence="3 4" key="1">
    <citation type="submission" date="2021-02" db="EMBL/GenBank/DDBJ databases">
        <title>Plant Genome Project.</title>
        <authorList>
            <person name="Zhang R.-G."/>
        </authorList>
    </citation>
    <scope>NUCLEOTIDE SEQUENCE [LARGE SCALE GENOMIC DNA]</scope>
    <source>
        <tissue evidence="3">Leaves</tissue>
    </source>
</reference>
<dbReference type="Pfam" id="PF12796">
    <property type="entry name" value="Ank_2"/>
    <property type="match status" value="1"/>
</dbReference>
<evidence type="ECO:0000313" key="4">
    <source>
        <dbReference type="Proteomes" id="UP000827721"/>
    </source>
</evidence>
<keyword evidence="1" id="KW-0812">Transmembrane</keyword>
<sequence length="665" mass="75493">MKAPYQAVIREDWEDLKAFFDSDNAFKILFPMTVAKDTPFHMAVHSKTDQPLRYLLERVEQLQVGDPTGASVFMTNDYENTVLHEAAINSNIAALLVEENYVKAEQLLKRNRSGQTPLFKAASVGSTKVVRYLASQRDQTTRDENNNMKLEDTHRIRNDGISILHAAVRGEHFGHSLSLSLYHCHIARGYGTDFSTGVCIPTGHDNNDDANNIDDDDGYVKTHENNGDANNIDNDDRYVEAGDNHSGPQTVKQIWEEERKRKFAFELARKLIKNDESWQRIRTEDPHRKFRGLDCNIEIKDKKTENSEKVISENKKQTVIAVEDQVPETPLLAATRTGMIEIVREILKEHPQAVEHISHKKQNILHVAASYRQREVFELVKEMKIPTSRLILGIDDDSYTVLQHVADTVNYHGGTRYGPAYQLQEELEWFKRVEDIMPSFFTKHRDKRDLTAKELFIEKHSDKLQEAQKWLKQTSQSCSQVAVLVATVVFAAAFTVPGGTDDKNGTPILLNSPFFLFFSISDVISLSSSLTAVVMFLSILTSSFELYDFHRLLPRRLTLGFALLFMSVATTMLAFTSTVILIIHLDKRRQWTLTLICCAAYFPVSVLALTHFPLFASFVNTLKDLFMAVWEAPPCRLVVGGLASVSNSVRRLLPKKNSDLEKGKD</sequence>
<dbReference type="SMART" id="SM00248">
    <property type="entry name" value="ANK"/>
    <property type="match status" value="5"/>
</dbReference>
<dbReference type="InterPro" id="IPR026961">
    <property type="entry name" value="PGG_dom"/>
</dbReference>
<protein>
    <recommendedName>
        <fullName evidence="2">PGG domain-containing protein</fullName>
    </recommendedName>
</protein>